<feature type="domain" description="Glycosyltransferase 2-like" evidence="1">
    <location>
        <begin position="8"/>
        <end position="171"/>
    </location>
</feature>
<proteinExistence type="predicted"/>
<gene>
    <name evidence="2" type="ORF">JF922_16300</name>
</gene>
<evidence type="ECO:0000259" key="1">
    <source>
        <dbReference type="Pfam" id="PF00535"/>
    </source>
</evidence>
<dbReference type="Proteomes" id="UP000612893">
    <property type="component" value="Unassembled WGS sequence"/>
</dbReference>
<dbReference type="CDD" id="cd00761">
    <property type="entry name" value="Glyco_tranf_GTA_type"/>
    <property type="match status" value="1"/>
</dbReference>
<dbReference type="Pfam" id="PF00535">
    <property type="entry name" value="Glycos_transf_2"/>
    <property type="match status" value="1"/>
</dbReference>
<dbReference type="Gene3D" id="3.90.550.10">
    <property type="entry name" value="Spore Coat Polysaccharide Biosynthesis Protein SpsA, Chain A"/>
    <property type="match status" value="1"/>
</dbReference>
<dbReference type="PANTHER" id="PTHR43685:SF3">
    <property type="entry name" value="SLR2126 PROTEIN"/>
    <property type="match status" value="1"/>
</dbReference>
<accession>A0A934KAH5</accession>
<evidence type="ECO:0000313" key="2">
    <source>
        <dbReference type="EMBL" id="MBJ7599626.1"/>
    </source>
</evidence>
<dbReference type="EMBL" id="JAEKNR010000164">
    <property type="protein sequence ID" value="MBJ7599626.1"/>
    <property type="molecule type" value="Genomic_DNA"/>
</dbReference>
<dbReference type="InterPro" id="IPR050834">
    <property type="entry name" value="Glycosyltransf_2"/>
</dbReference>
<keyword evidence="3" id="KW-1185">Reference proteome</keyword>
<name>A0A934KAH5_9BACT</name>
<dbReference type="InterPro" id="IPR001173">
    <property type="entry name" value="Glyco_trans_2-like"/>
</dbReference>
<sequence length="343" mass="38236">MNAGPVFSVVIPTYRRRRSLKRVLEALAAQEWPPAAMEVVVVSDGADDGSAHLVRSFPMPFSLRLVEQANLGPAAARNRGVENARGRFVLFLDDDVIPSARLVAEHSRAHGESRDRVVIGTMLEPPGRLLPWVRWEARTLAGQYEAMVTGLWAPTPWQFYTGNASVRREHLRRAGGFDARYRRAEDVELGFRLERLGLEFVFAPEAAGTHIAERPFSSWLESGYQYGRTDVLFGKAEERAGALFPTRHPLTRRLVRWGLRYPRSARRLALPAQAAIRVADRTGLPRLSHQLCSAIFNLHYWLGVADQLGSGREALRLAKLGRPAGLLSRARTALPIGARTGRP</sequence>
<reference evidence="2" key="1">
    <citation type="submission" date="2020-10" db="EMBL/GenBank/DDBJ databases">
        <title>Ca. Dormibacterota MAGs.</title>
        <authorList>
            <person name="Montgomery K."/>
        </authorList>
    </citation>
    <scope>NUCLEOTIDE SEQUENCE [LARGE SCALE GENOMIC DNA]</scope>
    <source>
        <strain evidence="2">SC8812_S17_10</strain>
    </source>
</reference>
<evidence type="ECO:0000313" key="3">
    <source>
        <dbReference type="Proteomes" id="UP000612893"/>
    </source>
</evidence>
<protein>
    <submittedName>
        <fullName evidence="2">Glycosyltransferase family 2 protein</fullName>
    </submittedName>
</protein>
<dbReference type="InterPro" id="IPR029044">
    <property type="entry name" value="Nucleotide-diphossugar_trans"/>
</dbReference>
<dbReference type="RefSeq" id="WP_338203183.1">
    <property type="nucleotide sequence ID" value="NZ_JAEKNR010000164.1"/>
</dbReference>
<organism evidence="2 3">
    <name type="scientific">Candidatus Nephthysia bennettiae</name>
    <dbReference type="NCBI Taxonomy" id="3127016"/>
    <lineage>
        <taxon>Bacteria</taxon>
        <taxon>Bacillati</taxon>
        <taxon>Candidatus Dormiibacterota</taxon>
        <taxon>Candidatus Dormibacteria</taxon>
        <taxon>Candidatus Dormibacterales</taxon>
        <taxon>Candidatus Dormibacteraceae</taxon>
        <taxon>Candidatus Nephthysia</taxon>
    </lineage>
</organism>
<dbReference type="SUPFAM" id="SSF53448">
    <property type="entry name" value="Nucleotide-diphospho-sugar transferases"/>
    <property type="match status" value="1"/>
</dbReference>
<comment type="caution">
    <text evidence="2">The sequence shown here is derived from an EMBL/GenBank/DDBJ whole genome shotgun (WGS) entry which is preliminary data.</text>
</comment>
<dbReference type="PANTHER" id="PTHR43685">
    <property type="entry name" value="GLYCOSYLTRANSFERASE"/>
    <property type="match status" value="1"/>
</dbReference>
<dbReference type="AlphaFoldDB" id="A0A934KAH5"/>